<protein>
    <recommendedName>
        <fullName evidence="3">RNA polymerase sigma factor 70 region 4 type 2 domain-containing protein</fullName>
    </recommendedName>
</protein>
<dbReference type="EMBL" id="CP020946">
    <property type="protein sequence ID" value="ASD65191.1"/>
    <property type="molecule type" value="Genomic_DNA"/>
</dbReference>
<evidence type="ECO:0000313" key="2">
    <source>
        <dbReference type="Proteomes" id="UP000197003"/>
    </source>
</evidence>
<dbReference type="OrthoDB" id="9780326at2"/>
<evidence type="ECO:0008006" key="3">
    <source>
        <dbReference type="Google" id="ProtNLM"/>
    </source>
</evidence>
<evidence type="ECO:0000313" key="1">
    <source>
        <dbReference type="EMBL" id="ASD65191.1"/>
    </source>
</evidence>
<proteinExistence type="predicted"/>
<reference evidence="1 2" key="1">
    <citation type="submission" date="2017-04" db="EMBL/GenBank/DDBJ databases">
        <title>Whole genome sequence of Bdellovibrio bacteriovorus strain SSB218315.</title>
        <authorList>
            <person name="Oyedara O."/>
            <person name="Rodriguez-Perez M.A."/>
        </authorList>
    </citation>
    <scope>NUCLEOTIDE SEQUENCE [LARGE SCALE GENOMIC DNA]</scope>
    <source>
        <strain evidence="1 2">SSB218315</strain>
    </source>
</reference>
<organism evidence="1 2">
    <name type="scientific">Bdellovibrio bacteriovorus</name>
    <dbReference type="NCBI Taxonomy" id="959"/>
    <lineage>
        <taxon>Bacteria</taxon>
        <taxon>Pseudomonadati</taxon>
        <taxon>Bdellovibrionota</taxon>
        <taxon>Bdellovibrionia</taxon>
        <taxon>Bdellovibrionales</taxon>
        <taxon>Pseudobdellovibrionaceae</taxon>
        <taxon>Bdellovibrio</taxon>
    </lineage>
</organism>
<name>A0A1Z3NCL6_BDEBC</name>
<sequence>MTEADVQSIALFFYFALLDDQKAIEASSQALALCRARKARNPDLQNSVAIVAATKTVWDKFKVRVSRGRPNTTVESGWLIPDAVDLGPWREFQKSASEDELLTVIWSKILKISDDDISAGLGITQGTIRYRLGRALRKLGSMTQGVSKLKHGSAGK</sequence>
<dbReference type="Proteomes" id="UP000197003">
    <property type="component" value="Chromosome"/>
</dbReference>
<dbReference type="SUPFAM" id="SSF88659">
    <property type="entry name" value="Sigma3 and sigma4 domains of RNA polymerase sigma factors"/>
    <property type="match status" value="1"/>
</dbReference>
<dbReference type="InterPro" id="IPR013324">
    <property type="entry name" value="RNA_pol_sigma_r3/r4-like"/>
</dbReference>
<dbReference type="AlphaFoldDB" id="A0A1Z3NCL6"/>
<gene>
    <name evidence="1" type="ORF">B9G79_17265</name>
</gene>
<dbReference type="RefSeq" id="WP_088566589.1">
    <property type="nucleotide sequence ID" value="NZ_CP020946.1"/>
</dbReference>
<accession>A0A1Z3NCL6</accession>